<evidence type="ECO:0000256" key="6">
    <source>
        <dbReference type="ARBA" id="ARBA00023145"/>
    </source>
</evidence>
<organism evidence="11 12">
    <name type="scientific">Fasciola gigantica</name>
    <name type="common">Giant liver fluke</name>
    <dbReference type="NCBI Taxonomy" id="46835"/>
    <lineage>
        <taxon>Eukaryota</taxon>
        <taxon>Metazoa</taxon>
        <taxon>Spiralia</taxon>
        <taxon>Lophotrochozoa</taxon>
        <taxon>Platyhelminthes</taxon>
        <taxon>Trematoda</taxon>
        <taxon>Digenea</taxon>
        <taxon>Plagiorchiida</taxon>
        <taxon>Echinostomata</taxon>
        <taxon>Echinostomatoidea</taxon>
        <taxon>Fasciolidae</taxon>
        <taxon>Fasciola</taxon>
    </lineage>
</organism>
<keyword evidence="3 9" id="KW-0732">Signal</keyword>
<dbReference type="Gene3D" id="2.40.70.10">
    <property type="entry name" value="Acid Proteases"/>
    <property type="match status" value="2"/>
</dbReference>
<evidence type="ECO:0000256" key="8">
    <source>
        <dbReference type="SAM" id="Phobius"/>
    </source>
</evidence>
<feature type="signal peptide" evidence="9">
    <location>
        <begin position="1"/>
        <end position="23"/>
    </location>
</feature>
<evidence type="ECO:0000256" key="5">
    <source>
        <dbReference type="ARBA" id="ARBA00022801"/>
    </source>
</evidence>
<keyword evidence="2 7" id="KW-0645">Protease</keyword>
<dbReference type="PANTHER" id="PTHR47965">
    <property type="entry name" value="ASPARTYL PROTEASE-RELATED"/>
    <property type="match status" value="1"/>
</dbReference>
<comment type="caution">
    <text evidence="11">The sequence shown here is derived from an EMBL/GenBank/DDBJ whole genome shotgun (WGS) entry which is preliminary data.</text>
</comment>
<dbReference type="OrthoDB" id="2747330at2759"/>
<dbReference type="InterPro" id="IPR021109">
    <property type="entry name" value="Peptidase_aspartic_dom_sf"/>
</dbReference>
<dbReference type="InterPro" id="IPR001461">
    <property type="entry name" value="Aspartic_peptidase_A1"/>
</dbReference>
<evidence type="ECO:0000256" key="7">
    <source>
        <dbReference type="RuleBase" id="RU000454"/>
    </source>
</evidence>
<evidence type="ECO:0000259" key="10">
    <source>
        <dbReference type="PROSITE" id="PS51767"/>
    </source>
</evidence>
<dbReference type="InterPro" id="IPR001969">
    <property type="entry name" value="Aspartic_peptidase_AS"/>
</dbReference>
<evidence type="ECO:0000256" key="3">
    <source>
        <dbReference type="ARBA" id="ARBA00022729"/>
    </source>
</evidence>
<feature type="domain" description="Peptidase A1" evidence="10">
    <location>
        <begin position="48"/>
        <end position="460"/>
    </location>
</feature>
<feature type="chain" id="PRO_5021273856" evidence="9">
    <location>
        <begin position="24"/>
        <end position="536"/>
    </location>
</feature>
<dbReference type="PRINTS" id="PR00792">
    <property type="entry name" value="PEPSIN"/>
</dbReference>
<keyword evidence="6" id="KW-0865">Zymogen</keyword>
<name>A0A504YP04_FASGI</name>
<evidence type="ECO:0000256" key="2">
    <source>
        <dbReference type="ARBA" id="ARBA00022670"/>
    </source>
</evidence>
<dbReference type="InterPro" id="IPR033121">
    <property type="entry name" value="PEPTIDASE_A1"/>
</dbReference>
<dbReference type="GO" id="GO:0004190">
    <property type="term" value="F:aspartic-type endopeptidase activity"/>
    <property type="evidence" value="ECO:0007669"/>
    <property type="project" value="UniProtKB-KW"/>
</dbReference>
<keyword evidence="4 7" id="KW-0064">Aspartyl protease</keyword>
<dbReference type="PROSITE" id="PS00141">
    <property type="entry name" value="ASP_PROTEASE"/>
    <property type="match status" value="1"/>
</dbReference>
<evidence type="ECO:0000313" key="11">
    <source>
        <dbReference type="EMBL" id="TPP63064.1"/>
    </source>
</evidence>
<reference evidence="11 12" key="1">
    <citation type="submission" date="2019-04" db="EMBL/GenBank/DDBJ databases">
        <title>Annotation for the trematode Fasciola gigantica.</title>
        <authorList>
            <person name="Choi Y.-J."/>
        </authorList>
    </citation>
    <scope>NUCLEOTIDE SEQUENCE [LARGE SCALE GENOMIC DNA]</scope>
    <source>
        <strain evidence="11">Uganda_cow_1</strain>
    </source>
</reference>
<dbReference type="AlphaFoldDB" id="A0A504YP04"/>
<dbReference type="Pfam" id="PF00026">
    <property type="entry name" value="Asp"/>
    <property type="match status" value="2"/>
</dbReference>
<evidence type="ECO:0000313" key="12">
    <source>
        <dbReference type="Proteomes" id="UP000316759"/>
    </source>
</evidence>
<gene>
    <name evidence="11" type="ORF">FGIG_03547</name>
</gene>
<dbReference type="SUPFAM" id="SSF50630">
    <property type="entry name" value="Acid proteases"/>
    <property type="match status" value="1"/>
</dbReference>
<accession>A0A504YP04</accession>
<dbReference type="EMBL" id="SUNJ01006122">
    <property type="protein sequence ID" value="TPP63064.1"/>
    <property type="molecule type" value="Genomic_DNA"/>
</dbReference>
<dbReference type="GO" id="GO:0006508">
    <property type="term" value="P:proteolysis"/>
    <property type="evidence" value="ECO:0007669"/>
    <property type="project" value="UniProtKB-KW"/>
</dbReference>
<keyword evidence="5 7" id="KW-0378">Hydrolase</keyword>
<dbReference type="PROSITE" id="PS51767">
    <property type="entry name" value="PEPTIDASE_A1"/>
    <property type="match status" value="1"/>
</dbReference>
<dbReference type="STRING" id="46835.A0A504YP04"/>
<protein>
    <submittedName>
        <fullName evidence="11">Beta-secretase 1</fullName>
    </submittedName>
</protein>
<keyword evidence="12" id="KW-1185">Reference proteome</keyword>
<comment type="similarity">
    <text evidence="1 7">Belongs to the peptidase A1 family.</text>
</comment>
<keyword evidence="8" id="KW-0472">Membrane</keyword>
<dbReference type="PANTHER" id="PTHR47965:SF12">
    <property type="entry name" value="ASPARTIC PROTEINASE 3-RELATED"/>
    <property type="match status" value="1"/>
</dbReference>
<keyword evidence="8" id="KW-0812">Transmembrane</keyword>
<feature type="transmembrane region" description="Helical" evidence="8">
    <location>
        <begin position="511"/>
        <end position="531"/>
    </location>
</feature>
<dbReference type="Proteomes" id="UP000316759">
    <property type="component" value="Unassembled WGS sequence"/>
</dbReference>
<proteinExistence type="inferred from homology"/>
<sequence>MNEFAFIVSVNFIILNFHTSVWSRGIPLISDGIANYVCYFTGLPGRGYFFAVDLGTPTQQINLLADTGSSDLAVASRRMDNVDHWFQASQSSSLSCSEYIQYVQYQQGSWTGRICTENLHIALLNHEDTAKNNESDQKHAAFRVQLALIDQSQNFFLPHNRPSWFGIAGLAFTSLSRDIIPKGQHRTNTHGMTGFATGWERMWLHFRRSSRNHLGMLESLFKQAKLANVFTLVLCGMTQSPTSIPLQHMSGKMIFATKTANRKTPEPLTQFYTPILRPWYYEVVLTDVLLEDQSVVSHCKQLNFDKTIVDSGTTNIHLPLHIYARLVKIMIQFVMRQDGARQWMGLNDTNDFWLGNSTLCLDAQEATVGGLNGMPYVLFPFIELQMVSSVYADNFVISVTLSPQQYLRYLGRSTLGERWPGRDCFAFGIQPSRLGTILGSTFLEGFEVEFDRENMRIGLRNSSCNRYTSLTGVSGVNGLKRWNLSQSPMARCAFHRPDLSRIDEEITRQSAITALCTSILIILTIPILCLLPKPSS</sequence>
<evidence type="ECO:0000256" key="9">
    <source>
        <dbReference type="SAM" id="SignalP"/>
    </source>
</evidence>
<evidence type="ECO:0000256" key="1">
    <source>
        <dbReference type="ARBA" id="ARBA00007447"/>
    </source>
</evidence>
<evidence type="ECO:0000256" key="4">
    <source>
        <dbReference type="ARBA" id="ARBA00022750"/>
    </source>
</evidence>
<keyword evidence="8" id="KW-1133">Transmembrane helix</keyword>